<dbReference type="InterPro" id="IPR052685">
    <property type="entry name" value="Apoptosis_Repressor_CARD"/>
</dbReference>
<sequence>MGAGRSREVEAVGTGEYFSLSQIDDPQKLIATLIDTILEKGELAHEKFLNCLANLQYTFLGLEPISKYLGDDSNSGPVHPEGAGFLDKKKEPDDPEIMASSVRKGLPGSPSAGTPSKERRDKSSEDATTSLEEKKGAEGLEDTASPSEKGKRAKTLEDEAMPSEKKRSMSPEGATTPSKERMGAEVSRNVIASLEKRPGAKTTAVVATASEEGKGQENLEEVTTTSDNGNRAPEQFLLQTQEELTALWSLGNTLELTPVGDELPESTPVKKQEEATPLRTSAIGTLVKTSADEKTLGKPSDIIRKERKRLIEILLRDLELSLDEFISQSVITEEEYETLDKAEEDLKKKSRKLLILVQKKGESTCQKFLECLKIVSPGLDEELQYLSYVEEADTPRVPERAEGDLLKDPLKREETWEWSAHEGSSGWCPRAGPCPGAAGAGTLSRAEEEPREEGPVNLELQGTPPGRQGEGGFLTRDPGQLHRGQGKPPKQELREAFEDVAVYFTQKEWELLGDEDKELYRNQMLRNYQALVSLGAIDSLLQSLSTTWVSRTIVY</sequence>
<comment type="caution">
    <text evidence="6">The sequence shown here is derived from an EMBL/GenBank/DDBJ whole genome shotgun (WGS) entry which is preliminary data.</text>
</comment>
<evidence type="ECO:0000259" key="5">
    <source>
        <dbReference type="PROSITE" id="PS50806"/>
    </source>
</evidence>
<gene>
    <name evidence="6" type="ORF">Y1Q_0006972</name>
</gene>
<feature type="region of interest" description="Disordered" evidence="2">
    <location>
        <begin position="421"/>
        <end position="491"/>
    </location>
</feature>
<dbReference type="Pfam" id="PF00619">
    <property type="entry name" value="CARD"/>
    <property type="match status" value="1"/>
</dbReference>
<dbReference type="InterPro" id="IPR001909">
    <property type="entry name" value="KRAB"/>
</dbReference>
<protein>
    <submittedName>
        <fullName evidence="6">Uncharacterized protein</fullName>
    </submittedName>
</protein>
<dbReference type="PANTHER" id="PTHR22797:SF36">
    <property type="entry name" value="CASPASE RECRUITMENT DOMAIN-CONTAINING PROTEIN 6"/>
    <property type="match status" value="1"/>
</dbReference>
<evidence type="ECO:0000256" key="2">
    <source>
        <dbReference type="SAM" id="MobiDB-lite"/>
    </source>
</evidence>
<feature type="compositionally biased region" description="Basic and acidic residues" evidence="2">
    <location>
        <begin position="116"/>
        <end position="138"/>
    </location>
</feature>
<feature type="domain" description="KRAB-related" evidence="5">
    <location>
        <begin position="492"/>
        <end position="555"/>
    </location>
</feature>
<name>A0A151MNW1_ALLMI</name>
<dbReference type="InterPro" id="IPR011029">
    <property type="entry name" value="DEATH-like_dom_sf"/>
</dbReference>
<feature type="region of interest" description="Disordered" evidence="2">
    <location>
        <begin position="72"/>
        <end position="185"/>
    </location>
</feature>
<dbReference type="InterPro" id="IPR036051">
    <property type="entry name" value="KRAB_dom_sf"/>
</dbReference>
<dbReference type="PANTHER" id="PTHR22797">
    <property type="entry name" value="CARD6/NUCLEOLAR PROTEIN 3"/>
    <property type="match status" value="1"/>
</dbReference>
<evidence type="ECO:0000313" key="7">
    <source>
        <dbReference type="Proteomes" id="UP000050525"/>
    </source>
</evidence>
<dbReference type="CDD" id="cd01671">
    <property type="entry name" value="CARD"/>
    <property type="match status" value="1"/>
</dbReference>
<keyword evidence="1" id="KW-0175">Coiled coil</keyword>
<dbReference type="SUPFAM" id="SSF109640">
    <property type="entry name" value="KRAB domain (Kruppel-associated box)"/>
    <property type="match status" value="1"/>
</dbReference>
<dbReference type="AlphaFoldDB" id="A0A151MNW1"/>
<dbReference type="EMBL" id="AKHW03005642">
    <property type="protein sequence ID" value="KYO26237.1"/>
    <property type="molecule type" value="Genomic_DNA"/>
</dbReference>
<proteinExistence type="predicted"/>
<dbReference type="Gene3D" id="6.10.140.140">
    <property type="match status" value="1"/>
</dbReference>
<feature type="compositionally biased region" description="Basic and acidic residues" evidence="2">
    <location>
        <begin position="148"/>
        <end position="169"/>
    </location>
</feature>
<dbReference type="PROSITE" id="PS50805">
    <property type="entry name" value="KRAB"/>
    <property type="match status" value="1"/>
</dbReference>
<reference evidence="6 7" key="1">
    <citation type="journal article" date="2012" name="Genome Biol.">
        <title>Sequencing three crocodilian genomes to illuminate the evolution of archosaurs and amniotes.</title>
        <authorList>
            <person name="St John J.A."/>
            <person name="Braun E.L."/>
            <person name="Isberg S.R."/>
            <person name="Miles L.G."/>
            <person name="Chong A.Y."/>
            <person name="Gongora J."/>
            <person name="Dalzell P."/>
            <person name="Moran C."/>
            <person name="Bed'hom B."/>
            <person name="Abzhanov A."/>
            <person name="Burgess S.C."/>
            <person name="Cooksey A.M."/>
            <person name="Castoe T.A."/>
            <person name="Crawford N.G."/>
            <person name="Densmore L.D."/>
            <person name="Drew J.C."/>
            <person name="Edwards S.V."/>
            <person name="Faircloth B.C."/>
            <person name="Fujita M.K."/>
            <person name="Greenwold M.J."/>
            <person name="Hoffmann F.G."/>
            <person name="Howard J.M."/>
            <person name="Iguchi T."/>
            <person name="Janes D.E."/>
            <person name="Khan S.Y."/>
            <person name="Kohno S."/>
            <person name="de Koning A.J."/>
            <person name="Lance S.L."/>
            <person name="McCarthy F.M."/>
            <person name="McCormack J.E."/>
            <person name="Merchant M.E."/>
            <person name="Peterson D.G."/>
            <person name="Pollock D.D."/>
            <person name="Pourmand N."/>
            <person name="Raney B.J."/>
            <person name="Roessler K.A."/>
            <person name="Sanford J.R."/>
            <person name="Sawyer R.H."/>
            <person name="Schmidt C.J."/>
            <person name="Triplett E.W."/>
            <person name="Tuberville T.D."/>
            <person name="Venegas-Anaya M."/>
            <person name="Howard J.T."/>
            <person name="Jarvis E.D."/>
            <person name="Guillette L.J.Jr."/>
            <person name="Glenn T.C."/>
            <person name="Green R.E."/>
            <person name="Ray D.A."/>
        </authorList>
    </citation>
    <scope>NUCLEOTIDE SEQUENCE [LARGE SCALE GENOMIC DNA]</scope>
    <source>
        <strain evidence="6">KSC_2009_1</strain>
    </source>
</reference>
<feature type="coiled-coil region" evidence="1">
    <location>
        <begin position="332"/>
        <end position="359"/>
    </location>
</feature>
<dbReference type="Pfam" id="PF01352">
    <property type="entry name" value="KRAB"/>
    <property type="match status" value="1"/>
</dbReference>
<evidence type="ECO:0000256" key="1">
    <source>
        <dbReference type="SAM" id="Coils"/>
    </source>
</evidence>
<keyword evidence="7" id="KW-1185">Reference proteome</keyword>
<dbReference type="SUPFAM" id="SSF47986">
    <property type="entry name" value="DEATH domain"/>
    <property type="match status" value="1"/>
</dbReference>
<dbReference type="CDD" id="cd07765">
    <property type="entry name" value="KRAB_A-box"/>
    <property type="match status" value="1"/>
</dbReference>
<dbReference type="PROSITE" id="PS50806">
    <property type="entry name" value="KRAB_RELATED"/>
    <property type="match status" value="1"/>
</dbReference>
<dbReference type="InterPro" id="IPR001315">
    <property type="entry name" value="CARD"/>
</dbReference>
<dbReference type="Proteomes" id="UP000050525">
    <property type="component" value="Unassembled WGS sequence"/>
</dbReference>
<feature type="region of interest" description="Disordered" evidence="2">
    <location>
        <begin position="210"/>
        <end position="231"/>
    </location>
</feature>
<dbReference type="GO" id="GO:0006355">
    <property type="term" value="P:regulation of DNA-templated transcription"/>
    <property type="evidence" value="ECO:0007669"/>
    <property type="project" value="InterPro"/>
</dbReference>
<feature type="domain" description="KRAB" evidence="4">
    <location>
        <begin position="495"/>
        <end position="555"/>
    </location>
</feature>
<feature type="domain" description="CARD" evidence="3">
    <location>
        <begin position="301"/>
        <end position="387"/>
    </location>
</feature>
<dbReference type="PROSITE" id="PS50209">
    <property type="entry name" value="CARD"/>
    <property type="match status" value="1"/>
</dbReference>
<dbReference type="InterPro" id="IPR003655">
    <property type="entry name" value="aKRAB"/>
</dbReference>
<dbReference type="SMART" id="SM00114">
    <property type="entry name" value="CARD"/>
    <property type="match status" value="1"/>
</dbReference>
<evidence type="ECO:0000259" key="3">
    <source>
        <dbReference type="PROSITE" id="PS50209"/>
    </source>
</evidence>
<accession>A0A151MNW1</accession>
<evidence type="ECO:0000313" key="6">
    <source>
        <dbReference type="EMBL" id="KYO26237.1"/>
    </source>
</evidence>
<dbReference type="Gene3D" id="1.10.533.10">
    <property type="entry name" value="Death Domain, Fas"/>
    <property type="match status" value="2"/>
</dbReference>
<feature type="compositionally biased region" description="Low complexity" evidence="2">
    <location>
        <begin position="428"/>
        <end position="441"/>
    </location>
</feature>
<feature type="compositionally biased region" description="Basic and acidic residues" evidence="2">
    <location>
        <begin position="445"/>
        <end position="454"/>
    </location>
</feature>
<organism evidence="6 7">
    <name type="scientific">Alligator mississippiensis</name>
    <name type="common">American alligator</name>
    <dbReference type="NCBI Taxonomy" id="8496"/>
    <lineage>
        <taxon>Eukaryota</taxon>
        <taxon>Metazoa</taxon>
        <taxon>Chordata</taxon>
        <taxon>Craniata</taxon>
        <taxon>Vertebrata</taxon>
        <taxon>Euteleostomi</taxon>
        <taxon>Archelosauria</taxon>
        <taxon>Archosauria</taxon>
        <taxon>Crocodylia</taxon>
        <taxon>Alligatoridae</taxon>
        <taxon>Alligatorinae</taxon>
        <taxon>Alligator</taxon>
    </lineage>
</organism>
<dbReference type="SMART" id="SM00349">
    <property type="entry name" value="KRAB"/>
    <property type="match status" value="1"/>
</dbReference>
<evidence type="ECO:0000259" key="4">
    <source>
        <dbReference type="PROSITE" id="PS50805"/>
    </source>
</evidence>
<dbReference type="GO" id="GO:0042981">
    <property type="term" value="P:regulation of apoptotic process"/>
    <property type="evidence" value="ECO:0007669"/>
    <property type="project" value="InterPro"/>
</dbReference>